<organism evidence="4 6">
    <name type="scientific">Bursaphelenchus xylophilus</name>
    <name type="common">Pinewood nematode worm</name>
    <name type="synonym">Aphelenchoides xylophilus</name>
    <dbReference type="NCBI Taxonomy" id="6326"/>
    <lineage>
        <taxon>Eukaryota</taxon>
        <taxon>Metazoa</taxon>
        <taxon>Ecdysozoa</taxon>
        <taxon>Nematoda</taxon>
        <taxon>Chromadorea</taxon>
        <taxon>Rhabditida</taxon>
        <taxon>Tylenchina</taxon>
        <taxon>Tylenchomorpha</taxon>
        <taxon>Aphelenchoidea</taxon>
        <taxon>Aphelenchoididae</taxon>
        <taxon>Bursaphelenchus</taxon>
    </lineage>
</organism>
<evidence type="ECO:0000313" key="4">
    <source>
        <dbReference type="Proteomes" id="UP000095284"/>
    </source>
</evidence>
<evidence type="ECO:0000313" key="6">
    <source>
        <dbReference type="WBParaSite" id="BXY_0555500.1"/>
    </source>
</evidence>
<feature type="transmembrane region" description="Helical" evidence="1">
    <location>
        <begin position="28"/>
        <end position="52"/>
    </location>
</feature>
<evidence type="ECO:0000256" key="1">
    <source>
        <dbReference type="SAM" id="Phobius"/>
    </source>
</evidence>
<proteinExistence type="predicted"/>
<dbReference type="WBParaSite" id="BXY_0555500.1">
    <property type="protein sequence ID" value="BXY_0555500.1"/>
    <property type="gene ID" value="BXY_0555500"/>
</dbReference>
<dbReference type="Proteomes" id="UP000095284">
    <property type="component" value="Unplaced"/>
</dbReference>
<gene>
    <name evidence="2" type="ORF">BXYJ_LOCUS12633</name>
</gene>
<reference evidence="3" key="2">
    <citation type="submission" date="2020-08" db="EMBL/GenBank/DDBJ databases">
        <authorList>
            <person name="Kikuchi T."/>
        </authorList>
    </citation>
    <scope>NUCLEOTIDE SEQUENCE</scope>
    <source>
        <strain evidence="2">Ka4C1</strain>
    </source>
</reference>
<protein>
    <submittedName>
        <fullName evidence="2">(pine wood nematode) hypothetical protein</fullName>
    </submittedName>
</protein>
<accession>A0A1I7RXT8</accession>
<keyword evidence="5" id="KW-1185">Reference proteome</keyword>
<reference evidence="6" key="1">
    <citation type="submission" date="2016-11" db="UniProtKB">
        <authorList>
            <consortium name="WormBaseParasite"/>
        </authorList>
    </citation>
    <scope>IDENTIFICATION</scope>
</reference>
<dbReference type="AlphaFoldDB" id="A0A1I7RXT8"/>
<keyword evidence="1" id="KW-0812">Transmembrane</keyword>
<keyword evidence="1" id="KW-1133">Transmembrane helix</keyword>
<dbReference type="Proteomes" id="UP000582659">
    <property type="component" value="Unassembled WGS sequence"/>
</dbReference>
<sequence length="104" mass="11528">MANNSNSGTQGLYTCAEAYSEITVWTSIMLGIPLAMNMITCVLYFYLFFMFLSLKRTGEHVHSCTMWLGRSAVRVGLGPSAKKALLKFAKEKPELASLTQNIPD</sequence>
<name>A0A1I7RXT8_BURXY</name>
<dbReference type="OrthoDB" id="5871660at2759"/>
<evidence type="ECO:0000313" key="3">
    <source>
        <dbReference type="EMBL" id="CAG9125154.1"/>
    </source>
</evidence>
<keyword evidence="1" id="KW-0472">Membrane</keyword>
<dbReference type="EMBL" id="CAJFCV020000005">
    <property type="protein sequence ID" value="CAG9125154.1"/>
    <property type="molecule type" value="Genomic_DNA"/>
</dbReference>
<dbReference type="EMBL" id="CAJFDI010000005">
    <property type="protein sequence ID" value="CAD5232542.1"/>
    <property type="molecule type" value="Genomic_DNA"/>
</dbReference>
<evidence type="ECO:0000313" key="5">
    <source>
        <dbReference type="Proteomes" id="UP000659654"/>
    </source>
</evidence>
<dbReference type="Proteomes" id="UP000659654">
    <property type="component" value="Unassembled WGS sequence"/>
</dbReference>
<evidence type="ECO:0000313" key="2">
    <source>
        <dbReference type="EMBL" id="CAD5232542.1"/>
    </source>
</evidence>